<evidence type="ECO:0000259" key="1">
    <source>
        <dbReference type="Pfam" id="PF04073"/>
    </source>
</evidence>
<protein>
    <submittedName>
        <fullName evidence="2">YbaK/EbsC family protein</fullName>
    </submittedName>
</protein>
<dbReference type="RefSeq" id="WP_380973054.1">
    <property type="nucleotide sequence ID" value="NZ_JBHTEF010000001.1"/>
</dbReference>
<name>A0ABW2SM79_9ACTO</name>
<gene>
    <name evidence="2" type="ORF">ACFQWG_05775</name>
</gene>
<proteinExistence type="predicted"/>
<dbReference type="Proteomes" id="UP001596527">
    <property type="component" value="Unassembled WGS sequence"/>
</dbReference>
<dbReference type="Gene3D" id="3.90.960.10">
    <property type="entry name" value="YbaK/aminoacyl-tRNA synthetase-associated domain"/>
    <property type="match status" value="1"/>
</dbReference>
<feature type="domain" description="YbaK/aminoacyl-tRNA synthetase-associated" evidence="1">
    <location>
        <begin position="40"/>
        <end position="154"/>
    </location>
</feature>
<sequence>MSEQSSEAQTPERTESLERVQAFLDVRGTGLRVFPLGGKGATVQEAAGALGIEPGQIAKTLALRAGDHRFILVTRGDSRLDNHKFRDRFAAKAHMLPAEEAEELTGQPVGGMGPFGHPGHVDVYCDESLRDYDVVFPAAGSPYYGVRVAPGQIAELTGATWVDVTRRLSTE</sequence>
<keyword evidence="3" id="KW-1185">Reference proteome</keyword>
<evidence type="ECO:0000313" key="2">
    <source>
        <dbReference type="EMBL" id="MFC7580713.1"/>
    </source>
</evidence>
<dbReference type="PANTHER" id="PTHR30411">
    <property type="entry name" value="CYTOPLASMIC PROTEIN"/>
    <property type="match status" value="1"/>
</dbReference>
<dbReference type="InterPro" id="IPR036754">
    <property type="entry name" value="YbaK/aa-tRNA-synt-asso_dom_sf"/>
</dbReference>
<dbReference type="InterPro" id="IPR007214">
    <property type="entry name" value="YbaK/aa-tRNA-synth-assoc-dom"/>
</dbReference>
<evidence type="ECO:0000313" key="3">
    <source>
        <dbReference type="Proteomes" id="UP001596527"/>
    </source>
</evidence>
<accession>A0ABW2SM79</accession>
<dbReference type="Pfam" id="PF04073">
    <property type="entry name" value="tRNA_edit"/>
    <property type="match status" value="1"/>
</dbReference>
<comment type="caution">
    <text evidence="2">The sequence shown here is derived from an EMBL/GenBank/DDBJ whole genome shotgun (WGS) entry which is preliminary data.</text>
</comment>
<reference evidence="3" key="1">
    <citation type="journal article" date="2019" name="Int. J. Syst. Evol. Microbiol.">
        <title>The Global Catalogue of Microorganisms (GCM) 10K type strain sequencing project: providing services to taxonomists for standard genome sequencing and annotation.</title>
        <authorList>
            <consortium name="The Broad Institute Genomics Platform"/>
            <consortium name="The Broad Institute Genome Sequencing Center for Infectious Disease"/>
            <person name="Wu L."/>
            <person name="Ma J."/>
        </authorList>
    </citation>
    <scope>NUCLEOTIDE SEQUENCE [LARGE SCALE GENOMIC DNA]</scope>
    <source>
        <strain evidence="3">CCUG 56698</strain>
    </source>
</reference>
<dbReference type="SUPFAM" id="SSF55826">
    <property type="entry name" value="YbaK/ProRS associated domain"/>
    <property type="match status" value="1"/>
</dbReference>
<organism evidence="2 3">
    <name type="scientific">Schaalia naturae</name>
    <dbReference type="NCBI Taxonomy" id="635203"/>
    <lineage>
        <taxon>Bacteria</taxon>
        <taxon>Bacillati</taxon>
        <taxon>Actinomycetota</taxon>
        <taxon>Actinomycetes</taxon>
        <taxon>Actinomycetales</taxon>
        <taxon>Actinomycetaceae</taxon>
        <taxon>Schaalia</taxon>
    </lineage>
</organism>
<dbReference type="PANTHER" id="PTHR30411:SF1">
    <property type="entry name" value="CYTOPLASMIC PROTEIN"/>
    <property type="match status" value="1"/>
</dbReference>
<dbReference type="CDD" id="cd04333">
    <property type="entry name" value="ProX_deacylase"/>
    <property type="match status" value="1"/>
</dbReference>
<dbReference type="EMBL" id="JBHTEF010000001">
    <property type="protein sequence ID" value="MFC7580713.1"/>
    <property type="molecule type" value="Genomic_DNA"/>
</dbReference>